<proteinExistence type="predicted"/>
<evidence type="ECO:0000313" key="4">
    <source>
        <dbReference type="Proteomes" id="UP000224634"/>
    </source>
</evidence>
<sequence>MSNQAILRIGREISQIQQGTDLSLAVACQEADIRNVKALIVGPPGSPYEFGFFDFSIKFTEEYPASPPHVHATTTNGGRCRFNPNIYASGKVCFTWRGESGEQWSSAQGLESILISIQSLMSCNPYENEPGFENAKSPSDVKYMKNYVAKIRHESLRISVIQRLESILGIQSDGTVLPQNNGSCYDDDEDDGLSLDDERPAFEPFNDLYKLRFLWYYESYMLSIQEAQAKAKVGQQFESMPFESPGNTMEGKFNYPELRRRMGIIKGAIMAETTNWAVEGLNAKNKEAGIAVNLQRQHEQVVEDLRLRKHFTIDLGLEEGNPFVWTLTYFGRPMTHLDGGVFNIRISLSPRFPDEQPRVFVQTPLFHNRISKEGILCYFPKKLEDMKAHVEAIIEALEEESPPYDPRTTVNPEASKLFWGSADDKKKYNRMLRRSVQRSTE</sequence>
<protein>
    <recommendedName>
        <fullName evidence="2">UBC core domain-containing protein</fullName>
    </recommendedName>
</protein>
<dbReference type="CDD" id="cd00195">
    <property type="entry name" value="UBCc_UEV"/>
    <property type="match status" value="1"/>
</dbReference>
<dbReference type="STRING" id="1447883.A0A2B7Y0G9"/>
<evidence type="ECO:0000256" key="1">
    <source>
        <dbReference type="ARBA" id="ARBA00022786"/>
    </source>
</evidence>
<reference evidence="3 4" key="1">
    <citation type="submission" date="2017-10" db="EMBL/GenBank/DDBJ databases">
        <title>Comparative genomics in systemic dimorphic fungi from Ajellomycetaceae.</title>
        <authorList>
            <person name="Munoz J.F."/>
            <person name="Mcewen J.G."/>
            <person name="Clay O.K."/>
            <person name="Cuomo C.A."/>
        </authorList>
    </citation>
    <scope>NUCLEOTIDE SEQUENCE [LARGE SCALE GENOMIC DNA]</scope>
    <source>
        <strain evidence="3 4">UAMH7299</strain>
    </source>
</reference>
<keyword evidence="1" id="KW-0833">Ubl conjugation pathway</keyword>
<dbReference type="Proteomes" id="UP000224634">
    <property type="component" value="Unassembled WGS sequence"/>
</dbReference>
<evidence type="ECO:0000259" key="2">
    <source>
        <dbReference type="PROSITE" id="PS50127"/>
    </source>
</evidence>
<evidence type="ECO:0000313" key="3">
    <source>
        <dbReference type="EMBL" id="PGH14659.1"/>
    </source>
</evidence>
<dbReference type="AlphaFoldDB" id="A0A2B7Y0G9"/>
<dbReference type="CDD" id="cd23809">
    <property type="entry name" value="UBCc_UBE2Z"/>
    <property type="match status" value="1"/>
</dbReference>
<feature type="domain" description="UBC core" evidence="2">
    <location>
        <begin position="4"/>
        <end position="160"/>
    </location>
</feature>
<dbReference type="SUPFAM" id="SSF54495">
    <property type="entry name" value="UBC-like"/>
    <property type="match status" value="2"/>
</dbReference>
<dbReference type="InterPro" id="IPR016135">
    <property type="entry name" value="UBQ-conjugating_enzyme/RWD"/>
</dbReference>
<dbReference type="SMART" id="SM00212">
    <property type="entry name" value="UBCc"/>
    <property type="match status" value="1"/>
</dbReference>
<keyword evidence="4" id="KW-1185">Reference proteome</keyword>
<feature type="domain" description="UBC core" evidence="2">
    <location>
        <begin position="293"/>
        <end position="441"/>
    </location>
</feature>
<dbReference type="InterPro" id="IPR050113">
    <property type="entry name" value="Ub_conjugating_enzyme"/>
</dbReference>
<organism evidence="3 4">
    <name type="scientific">Polytolypa hystricis (strain UAMH7299)</name>
    <dbReference type="NCBI Taxonomy" id="1447883"/>
    <lineage>
        <taxon>Eukaryota</taxon>
        <taxon>Fungi</taxon>
        <taxon>Dikarya</taxon>
        <taxon>Ascomycota</taxon>
        <taxon>Pezizomycotina</taxon>
        <taxon>Eurotiomycetes</taxon>
        <taxon>Eurotiomycetidae</taxon>
        <taxon>Onygenales</taxon>
        <taxon>Onygenales incertae sedis</taxon>
        <taxon>Polytolypa</taxon>
    </lineage>
</organism>
<dbReference type="OrthoDB" id="1926878at2759"/>
<dbReference type="Pfam" id="PF00179">
    <property type="entry name" value="UQ_con"/>
    <property type="match status" value="2"/>
</dbReference>
<dbReference type="InterPro" id="IPR000608">
    <property type="entry name" value="UBC"/>
</dbReference>
<accession>A0A2B7Y0G9</accession>
<gene>
    <name evidence="3" type="ORF">AJ80_05840</name>
</gene>
<dbReference type="PANTHER" id="PTHR24067">
    <property type="entry name" value="UBIQUITIN-CONJUGATING ENZYME E2"/>
    <property type="match status" value="1"/>
</dbReference>
<dbReference type="EMBL" id="PDNA01000091">
    <property type="protein sequence ID" value="PGH14659.1"/>
    <property type="molecule type" value="Genomic_DNA"/>
</dbReference>
<dbReference type="PROSITE" id="PS50127">
    <property type="entry name" value="UBC_2"/>
    <property type="match status" value="2"/>
</dbReference>
<comment type="caution">
    <text evidence="3">The sequence shown here is derived from an EMBL/GenBank/DDBJ whole genome shotgun (WGS) entry which is preliminary data.</text>
</comment>
<name>A0A2B7Y0G9_POLH7</name>
<dbReference type="Gene3D" id="3.10.110.10">
    <property type="entry name" value="Ubiquitin Conjugating Enzyme"/>
    <property type="match status" value="2"/>
</dbReference>